<dbReference type="NCBIfam" id="NF004016">
    <property type="entry name" value="PRK05478.1"/>
    <property type="match status" value="1"/>
</dbReference>
<dbReference type="SUPFAM" id="SSF53732">
    <property type="entry name" value="Aconitase iron-sulfur domain"/>
    <property type="match status" value="1"/>
</dbReference>
<dbReference type="UniPathway" id="UPA00946"/>
<dbReference type="PRINTS" id="PR00415">
    <property type="entry name" value="ACONITASE"/>
</dbReference>
<dbReference type="RefSeq" id="WP_120762876.1">
    <property type="nucleotide sequence ID" value="NZ_CP032630.1"/>
</dbReference>
<dbReference type="InterPro" id="IPR050067">
    <property type="entry name" value="IPM_dehydratase_rel_enz"/>
</dbReference>
<keyword evidence="4 12" id="KW-0432">Leucine biosynthesis</keyword>
<keyword evidence="11 12" id="KW-0100">Branched-chain amino acid biosynthesis</keyword>
<dbReference type="PANTHER" id="PTHR43822">
    <property type="entry name" value="HOMOACONITASE, MITOCHONDRIAL-RELATED"/>
    <property type="match status" value="1"/>
</dbReference>
<keyword evidence="9 12" id="KW-0411">Iron-sulfur</keyword>
<dbReference type="UniPathway" id="UPA00048">
    <property type="reaction ID" value="UER00071"/>
</dbReference>
<protein>
    <recommendedName>
        <fullName evidence="12">3-isopropylmalate dehydratase large subunit</fullName>
        <ecNumber evidence="12">4.2.1.33</ecNumber>
    </recommendedName>
    <alternativeName>
        <fullName evidence="12">Alpha-IPM isomerase</fullName>
        <shortName evidence="12">IPMI</shortName>
    </alternativeName>
    <alternativeName>
        <fullName evidence="12">Isopropylmalate isomerase</fullName>
    </alternativeName>
</protein>
<dbReference type="NCBIfam" id="TIGR00170">
    <property type="entry name" value="leuC"/>
    <property type="match status" value="1"/>
</dbReference>
<name>A0A387BCA2_9MICO</name>
<dbReference type="Proteomes" id="UP000278886">
    <property type="component" value="Chromosome"/>
</dbReference>
<dbReference type="InterPro" id="IPR018136">
    <property type="entry name" value="Aconitase_4Fe-4S_BS"/>
</dbReference>
<comment type="similarity">
    <text evidence="12">Belongs to the aconitase/IPM isomerase family. LeuC type 1 subfamily.</text>
</comment>
<dbReference type="NCBIfam" id="NF009116">
    <property type="entry name" value="PRK12466.1"/>
    <property type="match status" value="1"/>
</dbReference>
<keyword evidence="15" id="KW-1185">Reference proteome</keyword>
<keyword evidence="8 12" id="KW-0408">Iron</keyword>
<dbReference type="InterPro" id="IPR004430">
    <property type="entry name" value="3-IsopropMal_deHydase_lsu"/>
</dbReference>
<evidence type="ECO:0000259" key="13">
    <source>
        <dbReference type="Pfam" id="PF00330"/>
    </source>
</evidence>
<evidence type="ECO:0000256" key="4">
    <source>
        <dbReference type="ARBA" id="ARBA00022430"/>
    </source>
</evidence>
<dbReference type="PANTHER" id="PTHR43822:SF9">
    <property type="entry name" value="3-ISOPROPYLMALATE DEHYDRATASE"/>
    <property type="match status" value="1"/>
</dbReference>
<evidence type="ECO:0000256" key="9">
    <source>
        <dbReference type="ARBA" id="ARBA00023014"/>
    </source>
</evidence>
<evidence type="ECO:0000256" key="1">
    <source>
        <dbReference type="ARBA" id="ARBA00000491"/>
    </source>
</evidence>
<organism evidence="14 15">
    <name type="scientific">Protaetiibacter intestinalis</name>
    <dbReference type="NCBI Taxonomy" id="2419774"/>
    <lineage>
        <taxon>Bacteria</taxon>
        <taxon>Bacillati</taxon>
        <taxon>Actinomycetota</taxon>
        <taxon>Actinomycetes</taxon>
        <taxon>Micrococcales</taxon>
        <taxon>Microbacteriaceae</taxon>
        <taxon>Protaetiibacter</taxon>
    </lineage>
</organism>
<keyword evidence="7 12" id="KW-0479">Metal-binding</keyword>
<dbReference type="GO" id="GO:0009098">
    <property type="term" value="P:L-leucine biosynthetic process"/>
    <property type="evidence" value="ECO:0007669"/>
    <property type="project" value="UniProtKB-UniRule"/>
</dbReference>
<dbReference type="OrthoDB" id="9802769at2"/>
<feature type="binding site" evidence="12">
    <location>
        <position position="430"/>
    </location>
    <ligand>
        <name>[4Fe-4S] cluster</name>
        <dbReference type="ChEBI" id="CHEBI:49883"/>
    </ligand>
</feature>
<dbReference type="GO" id="GO:0046872">
    <property type="term" value="F:metal ion binding"/>
    <property type="evidence" value="ECO:0007669"/>
    <property type="project" value="UniProtKB-KW"/>
</dbReference>
<evidence type="ECO:0000256" key="3">
    <source>
        <dbReference type="ARBA" id="ARBA00004729"/>
    </source>
</evidence>
<evidence type="ECO:0000313" key="14">
    <source>
        <dbReference type="EMBL" id="AYF98529.1"/>
    </source>
</evidence>
<dbReference type="InterPro" id="IPR033941">
    <property type="entry name" value="IPMI_cat"/>
</dbReference>
<dbReference type="Gene3D" id="3.30.499.10">
    <property type="entry name" value="Aconitase, domain 3"/>
    <property type="match status" value="2"/>
</dbReference>
<dbReference type="GO" id="GO:0051539">
    <property type="term" value="F:4 iron, 4 sulfur cluster binding"/>
    <property type="evidence" value="ECO:0007669"/>
    <property type="project" value="UniProtKB-KW"/>
</dbReference>
<proteinExistence type="inferred from homology"/>
<dbReference type="KEGG" id="lyd:D7I47_09825"/>
<keyword evidence="10 12" id="KW-0456">Lyase</keyword>
<comment type="cofactor">
    <cofactor evidence="12">
        <name>[4Fe-4S] cluster</name>
        <dbReference type="ChEBI" id="CHEBI:49883"/>
    </cofactor>
    <text evidence="12">Binds 1 [4Fe-4S] cluster per subunit.</text>
</comment>
<keyword evidence="6 12" id="KW-0028">Amino-acid biosynthesis</keyword>
<evidence type="ECO:0000256" key="10">
    <source>
        <dbReference type="ARBA" id="ARBA00023239"/>
    </source>
</evidence>
<dbReference type="HAMAP" id="MF_01026">
    <property type="entry name" value="LeuC_type1"/>
    <property type="match status" value="1"/>
</dbReference>
<evidence type="ECO:0000256" key="11">
    <source>
        <dbReference type="ARBA" id="ARBA00023304"/>
    </source>
</evidence>
<dbReference type="FunFam" id="3.30.499.10:FF:000007">
    <property type="entry name" value="3-isopropylmalate dehydratase large subunit"/>
    <property type="match status" value="1"/>
</dbReference>
<dbReference type="CDD" id="cd01583">
    <property type="entry name" value="IPMI"/>
    <property type="match status" value="1"/>
</dbReference>
<feature type="binding site" evidence="12">
    <location>
        <position position="427"/>
    </location>
    <ligand>
        <name>[4Fe-4S] cluster</name>
        <dbReference type="ChEBI" id="CHEBI:49883"/>
    </ligand>
</feature>
<evidence type="ECO:0000256" key="5">
    <source>
        <dbReference type="ARBA" id="ARBA00022485"/>
    </source>
</evidence>
<feature type="binding site" evidence="12">
    <location>
        <position position="367"/>
    </location>
    <ligand>
        <name>[4Fe-4S] cluster</name>
        <dbReference type="ChEBI" id="CHEBI:49883"/>
    </ligand>
</feature>
<comment type="function">
    <text evidence="2 12">Catalyzes the isomerization between 2-isopropylmalate and 3-isopropylmalate, via the formation of 2-isopropylmaleate.</text>
</comment>
<dbReference type="Pfam" id="PF00330">
    <property type="entry name" value="Aconitase"/>
    <property type="match status" value="1"/>
</dbReference>
<dbReference type="InterPro" id="IPR036008">
    <property type="entry name" value="Aconitase_4Fe-4S_dom"/>
</dbReference>
<comment type="subunit">
    <text evidence="12">Heterodimer of LeuC and LeuD.</text>
</comment>
<evidence type="ECO:0000313" key="15">
    <source>
        <dbReference type="Proteomes" id="UP000278886"/>
    </source>
</evidence>
<comment type="catalytic activity">
    <reaction evidence="1 12">
        <text>(2R,3S)-3-isopropylmalate = (2S)-2-isopropylmalate</text>
        <dbReference type="Rhea" id="RHEA:32287"/>
        <dbReference type="ChEBI" id="CHEBI:1178"/>
        <dbReference type="ChEBI" id="CHEBI:35121"/>
        <dbReference type="EC" id="4.2.1.33"/>
    </reaction>
</comment>
<dbReference type="InterPro" id="IPR015931">
    <property type="entry name" value="Acnase/IPM_dHydase_lsu_aba_1/3"/>
</dbReference>
<dbReference type="GO" id="GO:0003861">
    <property type="term" value="F:3-isopropylmalate dehydratase activity"/>
    <property type="evidence" value="ECO:0007669"/>
    <property type="project" value="UniProtKB-UniRule"/>
</dbReference>
<evidence type="ECO:0000256" key="6">
    <source>
        <dbReference type="ARBA" id="ARBA00022605"/>
    </source>
</evidence>
<comment type="pathway">
    <text evidence="3 12">Amino-acid biosynthesis; L-leucine biosynthesis; L-leucine from 3-methyl-2-oxobutanoate: step 2/4.</text>
</comment>
<accession>A0A387BCA2</accession>
<dbReference type="EMBL" id="CP032630">
    <property type="protein sequence ID" value="AYF98529.1"/>
    <property type="molecule type" value="Genomic_DNA"/>
</dbReference>
<dbReference type="EC" id="4.2.1.33" evidence="12"/>
<dbReference type="AlphaFoldDB" id="A0A387BCA2"/>
<keyword evidence="5 12" id="KW-0004">4Fe-4S</keyword>
<sequence>MSIVSETETTPAADAHIPERPRTLAEKVWDAHVVAKGENGEPDLIYIDLHLVHEVTSPQAFDGLRQAGRPVRRPDLTIATEDHNTPTLAIDRPIADLTSRTQIDTLRRNAEEFGIRLHSLGDIEQGIVHVVGPQLGLTMPGITVVCGDSHTSTHGAFGAMAFGIGTSEVEHVMATQTLPLKPFKTMAITVEGELRPGVTAKDIILAVIAQIGTGGGQGYVLEYRGSAIRSLSMEGRMTICNMSIEAGARAGMVAPDQITFDYVEGRPHAPAGADWDAAVEYWKTLGTDEGAVFDAEVFLDANELEPFVTWGTNPGQGVSLSDVVPSPEQYTDPNDVTAAQRALEYMDLEAGTPMKDIKVDAVFMGSCTNSRIEDLRAFASIIQGRKKADGVRVMVVPGSARVRIEAEAEGIDKIVEEFGAEWRFAGCSMCLGMNPDQLAPGERCASTSNRNFEGRQGKGGRTHLVSPLVAAATAIRGTLSSPWDLAQSEGGN</sequence>
<gene>
    <name evidence="12 14" type="primary">leuC</name>
    <name evidence="14" type="ORF">D7I47_09825</name>
</gene>
<evidence type="ECO:0000256" key="2">
    <source>
        <dbReference type="ARBA" id="ARBA00002695"/>
    </source>
</evidence>
<evidence type="ECO:0000256" key="8">
    <source>
        <dbReference type="ARBA" id="ARBA00023004"/>
    </source>
</evidence>
<evidence type="ECO:0000256" key="12">
    <source>
        <dbReference type="HAMAP-Rule" id="MF_01026"/>
    </source>
</evidence>
<evidence type="ECO:0000256" key="7">
    <source>
        <dbReference type="ARBA" id="ARBA00022723"/>
    </source>
</evidence>
<reference evidence="15" key="1">
    <citation type="submission" date="2018-09" db="EMBL/GenBank/DDBJ databases">
        <title>Genome sequencing of strain 2DFWR-13.</title>
        <authorList>
            <person name="Heo J."/>
            <person name="Kim S.-J."/>
            <person name="Kwon S.-W."/>
        </authorList>
    </citation>
    <scope>NUCLEOTIDE SEQUENCE [LARGE SCALE GENOMIC DNA]</scope>
    <source>
        <strain evidence="15">2DFWR-13</strain>
    </source>
</reference>
<dbReference type="InterPro" id="IPR001030">
    <property type="entry name" value="Acoase/IPM_deHydtase_lsu_aba"/>
</dbReference>
<dbReference type="PROSITE" id="PS01244">
    <property type="entry name" value="ACONITASE_2"/>
    <property type="match status" value="1"/>
</dbReference>
<feature type="domain" description="Aconitase/3-isopropylmalate dehydratase large subunit alpha/beta/alpha" evidence="13">
    <location>
        <begin position="26"/>
        <end position="477"/>
    </location>
</feature>